<dbReference type="RefSeq" id="YP_009620638.1">
    <property type="nucleotide sequence ID" value="NC_042090.1"/>
</dbReference>
<dbReference type="GeneID" id="40097291"/>
<dbReference type="EMBL" id="MG030347">
    <property type="protein sequence ID" value="ATW69954.1"/>
    <property type="molecule type" value="Genomic_DNA"/>
</dbReference>
<evidence type="ECO:0000313" key="2">
    <source>
        <dbReference type="Proteomes" id="UP000241842"/>
    </source>
</evidence>
<name>A0A2H4PRM4_9CAUD</name>
<reference evidence="2" key="1">
    <citation type="submission" date="2017-10" db="EMBL/GenBank/DDBJ databases">
        <title>Isolation and characterization of a group of new proteus bacteriophages.</title>
        <authorList>
            <person name="Kozlova Y.N."/>
            <person name="Morozova V.V."/>
            <person name="Babkin I.V."/>
            <person name="Tikunova N.V."/>
            <person name="Bokovaya O.V."/>
            <person name="Shedko E.D."/>
        </authorList>
    </citation>
    <scope>NUCLEOTIDE SEQUENCE [LARGE SCALE GENOMIC DNA]</scope>
</reference>
<organism evidence="1 2">
    <name type="scientific">Proteus phage PM135</name>
    <dbReference type="NCBI Taxonomy" id="2048008"/>
    <lineage>
        <taxon>Viruses</taxon>
        <taxon>Duplodnaviria</taxon>
        <taxon>Heunggongvirae</taxon>
        <taxon>Uroviricota</taxon>
        <taxon>Caudoviricetes</taxon>
        <taxon>Demerecviridae</taxon>
        <taxon>Novosibvirus</taxon>
        <taxon>Novosibvirus PM135</taxon>
    </lineage>
</organism>
<protein>
    <submittedName>
        <fullName evidence="1">Uncharacterized protein</fullName>
    </submittedName>
</protein>
<evidence type="ECO:0000313" key="1">
    <source>
        <dbReference type="EMBL" id="ATW69954.1"/>
    </source>
</evidence>
<keyword evidence="2" id="KW-1185">Reference proteome</keyword>
<proteinExistence type="predicted"/>
<dbReference type="OrthoDB" id="39999at10239"/>
<dbReference type="KEGG" id="vg:40097291"/>
<dbReference type="Proteomes" id="UP000241842">
    <property type="component" value="Segment"/>
</dbReference>
<accession>A0A2H4PRM4</accession>
<sequence length="130" mass="15215">MPDYLGAKQSINKMSKAALELAECMYPLLEEAHNRKPNAGFDAKLLKLKELASQLKFYEEVDKEVSMYTLEYGGEVLYIAIRGDDMVVHSSMLKHLWEDRESFEFDKYYSCKVNEYFLDPSVLDNKVRIW</sequence>